<sequence>MEILNLVNVTMNSMLIGVAAISPVIGGIGIMNIVLVSVTERTREIGIRKSLGAKRRDILFQFLARL</sequence>
<organism evidence="9 10">
    <name type="scientific">Paenibacillus prosopidis</name>
    <dbReference type="NCBI Taxonomy" id="630520"/>
    <lineage>
        <taxon>Bacteria</taxon>
        <taxon>Bacillati</taxon>
        <taxon>Bacillota</taxon>
        <taxon>Bacilli</taxon>
        <taxon>Bacillales</taxon>
        <taxon>Paenibacillaceae</taxon>
        <taxon>Paenibacillus</taxon>
    </lineage>
</organism>
<dbReference type="EMBL" id="QPJD01000011">
    <property type="protein sequence ID" value="RCW44851.1"/>
    <property type="molecule type" value="Genomic_DNA"/>
</dbReference>
<dbReference type="GO" id="GO:0022857">
    <property type="term" value="F:transmembrane transporter activity"/>
    <property type="evidence" value="ECO:0007669"/>
    <property type="project" value="TreeGrafter"/>
</dbReference>
<evidence type="ECO:0000313" key="10">
    <source>
        <dbReference type="Proteomes" id="UP000252415"/>
    </source>
</evidence>
<gene>
    <name evidence="9" type="ORF">DFP97_11177</name>
</gene>
<dbReference type="OrthoDB" id="9770036at2"/>
<evidence type="ECO:0000256" key="6">
    <source>
        <dbReference type="ARBA" id="ARBA00038076"/>
    </source>
</evidence>
<protein>
    <submittedName>
        <fullName evidence="9">FtsX-like permease family protein</fullName>
    </submittedName>
</protein>
<accession>A0A368VUE4</accession>
<keyword evidence="3 7" id="KW-0812">Transmembrane</keyword>
<dbReference type="GO" id="GO:0005886">
    <property type="term" value="C:plasma membrane"/>
    <property type="evidence" value="ECO:0007669"/>
    <property type="project" value="UniProtKB-SubCell"/>
</dbReference>
<reference evidence="9 10" key="1">
    <citation type="submission" date="2018-07" db="EMBL/GenBank/DDBJ databases">
        <title>Genomic Encyclopedia of Type Strains, Phase III (KMG-III): the genomes of soil and plant-associated and newly described type strains.</title>
        <authorList>
            <person name="Whitman W."/>
        </authorList>
    </citation>
    <scope>NUCLEOTIDE SEQUENCE [LARGE SCALE GENOMIC DNA]</scope>
    <source>
        <strain evidence="9 10">CECT 7506</strain>
    </source>
</reference>
<dbReference type="InterPro" id="IPR050250">
    <property type="entry name" value="Macrolide_Exporter_MacB"/>
</dbReference>
<dbReference type="Pfam" id="PF02687">
    <property type="entry name" value="FtsX"/>
    <property type="match status" value="1"/>
</dbReference>
<dbReference type="PANTHER" id="PTHR30572:SF4">
    <property type="entry name" value="ABC TRANSPORTER PERMEASE YTRF"/>
    <property type="match status" value="1"/>
</dbReference>
<dbReference type="RefSeq" id="WP_114381564.1">
    <property type="nucleotide sequence ID" value="NZ_QPJD01000011.1"/>
</dbReference>
<dbReference type="PANTHER" id="PTHR30572">
    <property type="entry name" value="MEMBRANE COMPONENT OF TRANSPORTER-RELATED"/>
    <property type="match status" value="1"/>
</dbReference>
<keyword evidence="2" id="KW-1003">Cell membrane</keyword>
<comment type="similarity">
    <text evidence="6">Belongs to the ABC-4 integral membrane protein family.</text>
</comment>
<dbReference type="AlphaFoldDB" id="A0A368VUE4"/>
<evidence type="ECO:0000259" key="8">
    <source>
        <dbReference type="Pfam" id="PF02687"/>
    </source>
</evidence>
<comment type="caution">
    <text evidence="9">The sequence shown here is derived from an EMBL/GenBank/DDBJ whole genome shotgun (WGS) entry which is preliminary data.</text>
</comment>
<feature type="transmembrane region" description="Helical" evidence="7">
    <location>
        <begin position="14"/>
        <end position="38"/>
    </location>
</feature>
<feature type="domain" description="ABC3 transporter permease C-terminal" evidence="8">
    <location>
        <begin position="18"/>
        <end position="63"/>
    </location>
</feature>
<evidence type="ECO:0000256" key="4">
    <source>
        <dbReference type="ARBA" id="ARBA00022989"/>
    </source>
</evidence>
<name>A0A368VUE4_9BACL</name>
<evidence type="ECO:0000256" key="1">
    <source>
        <dbReference type="ARBA" id="ARBA00004651"/>
    </source>
</evidence>
<keyword evidence="4 7" id="KW-1133">Transmembrane helix</keyword>
<keyword evidence="5 7" id="KW-0472">Membrane</keyword>
<evidence type="ECO:0000256" key="5">
    <source>
        <dbReference type="ARBA" id="ARBA00023136"/>
    </source>
</evidence>
<evidence type="ECO:0000256" key="2">
    <source>
        <dbReference type="ARBA" id="ARBA00022475"/>
    </source>
</evidence>
<evidence type="ECO:0000256" key="3">
    <source>
        <dbReference type="ARBA" id="ARBA00022692"/>
    </source>
</evidence>
<evidence type="ECO:0000256" key="7">
    <source>
        <dbReference type="SAM" id="Phobius"/>
    </source>
</evidence>
<evidence type="ECO:0000313" key="9">
    <source>
        <dbReference type="EMBL" id="RCW44851.1"/>
    </source>
</evidence>
<dbReference type="InterPro" id="IPR003838">
    <property type="entry name" value="ABC3_permease_C"/>
</dbReference>
<proteinExistence type="inferred from homology"/>
<comment type="subcellular location">
    <subcellularLocation>
        <location evidence="1">Cell membrane</location>
        <topology evidence="1">Multi-pass membrane protein</topology>
    </subcellularLocation>
</comment>
<keyword evidence="10" id="KW-1185">Reference proteome</keyword>
<dbReference type="Proteomes" id="UP000252415">
    <property type="component" value="Unassembled WGS sequence"/>
</dbReference>